<comment type="caution">
    <text evidence="3">The sequence shown here is derived from an EMBL/GenBank/DDBJ whole genome shotgun (WGS) entry which is preliminary data.</text>
</comment>
<proteinExistence type="predicted"/>
<dbReference type="OrthoDB" id="2151417at2759"/>
<evidence type="ECO:0000313" key="4">
    <source>
        <dbReference type="Proteomes" id="UP000305883"/>
    </source>
</evidence>
<feature type="region of interest" description="Disordered" evidence="1">
    <location>
        <begin position="198"/>
        <end position="219"/>
    </location>
</feature>
<dbReference type="EMBL" id="MWPZ01000014">
    <property type="protein sequence ID" value="TIC89676.1"/>
    <property type="molecule type" value="Genomic_DNA"/>
</dbReference>
<dbReference type="Proteomes" id="UP000305883">
    <property type="component" value="Unassembled WGS sequence"/>
</dbReference>
<evidence type="ECO:0008006" key="5">
    <source>
        <dbReference type="Google" id="ProtNLM"/>
    </source>
</evidence>
<accession>A0A4T0VDD5</accession>
<sequence>MKFSLILTSLAAVASAAPGNIVQKRARVFTDKTFDELSISGGKAGTAKADAEAKLAGLPKDPAQLALVDKLDLSFLSHVNQICNQAEISGYTKTIAGSAPGEDVLALERGKIQNKVLKLTATVLALQAQQTKGDNVTARLEEETKKLEKNIALDVAEAGKTATGLKFDANTASADATKVEKDEVLIAKADEVINKSQELAGAGAKGKAEGKNKGDSSSE</sequence>
<dbReference type="AlphaFoldDB" id="A0A4T0VDD5"/>
<name>A0A4T0VDD5_9PEZI</name>
<reference evidence="3 4" key="1">
    <citation type="journal article" date="2019" name="Genome Biol. Evol.">
        <title>Genomic Plasticity Mediated by Transposable Elements in the Plant Pathogenic Fungus Colletotrichum higginsianum.</title>
        <authorList>
            <person name="Tsushima A."/>
            <person name="Gan P."/>
            <person name="Kumakura N."/>
            <person name="Narusaka M."/>
            <person name="Takano Y."/>
            <person name="Narusaka Y."/>
            <person name="Shirasu K."/>
        </authorList>
    </citation>
    <scope>NUCLEOTIDE SEQUENCE [LARGE SCALE GENOMIC DNA]</scope>
    <source>
        <strain evidence="3 4">MAFF305635-RFP</strain>
    </source>
</reference>
<dbReference type="PANTHER" id="PTHR38849">
    <property type="entry name" value="SMALL SECRETED PROTEIN"/>
    <property type="match status" value="1"/>
</dbReference>
<evidence type="ECO:0000256" key="1">
    <source>
        <dbReference type="SAM" id="MobiDB-lite"/>
    </source>
</evidence>
<organism evidence="3 4">
    <name type="scientific">Colletotrichum higginsianum</name>
    <dbReference type="NCBI Taxonomy" id="80884"/>
    <lineage>
        <taxon>Eukaryota</taxon>
        <taxon>Fungi</taxon>
        <taxon>Dikarya</taxon>
        <taxon>Ascomycota</taxon>
        <taxon>Pezizomycotina</taxon>
        <taxon>Sordariomycetes</taxon>
        <taxon>Hypocreomycetidae</taxon>
        <taxon>Glomerellales</taxon>
        <taxon>Glomerellaceae</taxon>
        <taxon>Colletotrichum</taxon>
        <taxon>Colletotrichum destructivum species complex</taxon>
    </lineage>
</organism>
<feature type="chain" id="PRO_5020529464" description="Small secreted protein" evidence="2">
    <location>
        <begin position="17"/>
        <end position="219"/>
    </location>
</feature>
<protein>
    <recommendedName>
        <fullName evidence="5">Small secreted protein</fullName>
    </recommendedName>
</protein>
<keyword evidence="2" id="KW-0732">Signal</keyword>
<dbReference type="PANTHER" id="PTHR38849:SF1">
    <property type="entry name" value="SMALL SECRETED PROTEIN"/>
    <property type="match status" value="1"/>
</dbReference>
<feature type="signal peptide" evidence="2">
    <location>
        <begin position="1"/>
        <end position="16"/>
    </location>
</feature>
<evidence type="ECO:0000313" key="3">
    <source>
        <dbReference type="EMBL" id="TIC89676.1"/>
    </source>
</evidence>
<gene>
    <name evidence="3" type="ORF">CH35J_012758</name>
</gene>
<evidence type="ECO:0000256" key="2">
    <source>
        <dbReference type="SAM" id="SignalP"/>
    </source>
</evidence>
<feature type="compositionally biased region" description="Basic and acidic residues" evidence="1">
    <location>
        <begin position="206"/>
        <end position="219"/>
    </location>
</feature>